<dbReference type="Proteomes" id="UP001159428">
    <property type="component" value="Unassembled WGS sequence"/>
</dbReference>
<evidence type="ECO:0000259" key="1">
    <source>
        <dbReference type="PROSITE" id="PS50213"/>
    </source>
</evidence>
<proteinExistence type="predicted"/>
<organism evidence="2 3">
    <name type="scientific">Pocillopora meandrina</name>
    <dbReference type="NCBI Taxonomy" id="46732"/>
    <lineage>
        <taxon>Eukaryota</taxon>
        <taxon>Metazoa</taxon>
        <taxon>Cnidaria</taxon>
        <taxon>Anthozoa</taxon>
        <taxon>Hexacorallia</taxon>
        <taxon>Scleractinia</taxon>
        <taxon>Astrocoeniina</taxon>
        <taxon>Pocilloporidae</taxon>
        <taxon>Pocillopora</taxon>
    </lineage>
</organism>
<feature type="domain" description="FAS1" evidence="1">
    <location>
        <begin position="289"/>
        <end position="414"/>
    </location>
</feature>
<dbReference type="Gene3D" id="2.30.180.10">
    <property type="entry name" value="FAS1 domain"/>
    <property type="match status" value="4"/>
</dbReference>
<feature type="domain" description="FAS1" evidence="1">
    <location>
        <begin position="152"/>
        <end position="285"/>
    </location>
</feature>
<dbReference type="EMBL" id="CALNXJ010000034">
    <property type="protein sequence ID" value="CAH3140425.1"/>
    <property type="molecule type" value="Genomic_DNA"/>
</dbReference>
<dbReference type="GO" id="GO:0007155">
    <property type="term" value="P:cell adhesion"/>
    <property type="evidence" value="ECO:0007669"/>
    <property type="project" value="TreeGrafter"/>
</dbReference>
<dbReference type="Pfam" id="PF02469">
    <property type="entry name" value="Fasciclin"/>
    <property type="match status" value="4"/>
</dbReference>
<dbReference type="GO" id="GO:0030198">
    <property type="term" value="P:extracellular matrix organization"/>
    <property type="evidence" value="ECO:0007669"/>
    <property type="project" value="TreeGrafter"/>
</dbReference>
<name>A0AAU9X8W3_9CNID</name>
<dbReference type="SUPFAM" id="SSF82153">
    <property type="entry name" value="FAS1 domain"/>
    <property type="match status" value="4"/>
</dbReference>
<dbReference type="PANTHER" id="PTHR10900">
    <property type="entry name" value="PERIOSTIN-RELATED"/>
    <property type="match status" value="1"/>
</dbReference>
<evidence type="ECO:0000313" key="3">
    <source>
        <dbReference type="Proteomes" id="UP001159428"/>
    </source>
</evidence>
<keyword evidence="3" id="KW-1185">Reference proteome</keyword>
<gene>
    <name evidence="2" type="ORF">PMEA_00019177</name>
</gene>
<dbReference type="GO" id="GO:0031012">
    <property type="term" value="C:extracellular matrix"/>
    <property type="evidence" value="ECO:0007669"/>
    <property type="project" value="TreeGrafter"/>
</dbReference>
<dbReference type="PROSITE" id="PS50213">
    <property type="entry name" value="FAS1"/>
    <property type="match status" value="4"/>
</dbReference>
<feature type="domain" description="FAS1" evidence="1">
    <location>
        <begin position="418"/>
        <end position="552"/>
    </location>
</feature>
<dbReference type="PANTHER" id="PTHR10900:SF77">
    <property type="entry name" value="FI19380P1"/>
    <property type="match status" value="1"/>
</dbReference>
<feature type="domain" description="FAS1" evidence="1">
    <location>
        <begin position="556"/>
        <end position="701"/>
    </location>
</feature>
<dbReference type="FunFam" id="2.30.180.10:FF:000032">
    <property type="entry name" value="Fasciclin domain-containing protein, putative"/>
    <property type="match status" value="3"/>
</dbReference>
<evidence type="ECO:0000313" key="2">
    <source>
        <dbReference type="EMBL" id="CAH3140425.1"/>
    </source>
</evidence>
<dbReference type="AlphaFoldDB" id="A0AAU9X8W3"/>
<dbReference type="InterPro" id="IPR000782">
    <property type="entry name" value="FAS1_domain"/>
</dbReference>
<dbReference type="InterPro" id="IPR050904">
    <property type="entry name" value="Adhesion/Biosynth-related"/>
</dbReference>
<comment type="caution">
    <text evidence="2">The sequence shown here is derived from an EMBL/GenBank/DDBJ whole genome shotgun (WGS) entry which is preliminary data.</text>
</comment>
<accession>A0AAU9X8W3</accession>
<dbReference type="GO" id="GO:0005615">
    <property type="term" value="C:extracellular space"/>
    <property type="evidence" value="ECO:0007669"/>
    <property type="project" value="TreeGrafter"/>
</dbReference>
<dbReference type="SMART" id="SM00554">
    <property type="entry name" value="FAS1"/>
    <property type="match status" value="4"/>
</dbReference>
<sequence length="729" mass="81984">MTVYFIFHAFIPYAPDGLVNVARAAQHNMTKLLLLSIFVLSLSLKQSASSNWWSPYKWRHYWEDWWEKLEEVGQSEGIPLGQQKPERVPNADGPNVCTNKIPVGIFRKCRKIPGKRRLQCRTEQHFLTEYRCCPGYARVNKSPGCPKELYTSDKNIVEVAESLSLSEFANLMKISGLGSELQGSGERYTAFVPSNQAFSSLKPETLQELKSNKEILRETLLLHIASGKIVTEVMKDNQEITALDGSHLRINVADEGQTIIVQGGEIVVANEGASNGIIHIIDRVLSPASDDIGDILKSNPNFSIFSQMIENAAMNFTNITLFAPTDRAFEVMDRERLETLLSNEECVGKFIKYHLLPKPIYSAALDNKRYTTAEGHFLDVRIKGEKEILVNDASVTDVDISGNNGVIHVIGKVLMPVSAMNLLEVTKVLNLSTLVEYLDSTGFSDTLREDKGPFTLFAPTNKAFQALPESTKQELRDDPEKLKQLLAYHLVPERKWTYEFGKDNMVNTLSEGKKLRLNSFRYGKVHSVDGACVTKANIEACNGVIHVINKVLLPPSKTIYELINSDSRFVTLAEAINTTALAPVLQNPAASLTLFAPTDWAFAKLELKSPGSMETLLAFPEELTEVLKHHVVNGTLYTCGIHCKFSYWSFFSNQFSVFSMARGVLRIRYAWNGRVYVNSMRIIDLDLPATNGVVHVIDDVLELYPHEFRKWKRGVHSHRASRGKKHRHH</sequence>
<reference evidence="2 3" key="1">
    <citation type="submission" date="2022-05" db="EMBL/GenBank/DDBJ databases">
        <authorList>
            <consortium name="Genoscope - CEA"/>
            <person name="William W."/>
        </authorList>
    </citation>
    <scope>NUCLEOTIDE SEQUENCE [LARGE SCALE GENOMIC DNA]</scope>
</reference>
<dbReference type="InterPro" id="IPR036378">
    <property type="entry name" value="FAS1_dom_sf"/>
</dbReference>
<dbReference type="GO" id="GO:0050839">
    <property type="term" value="F:cell adhesion molecule binding"/>
    <property type="evidence" value="ECO:0007669"/>
    <property type="project" value="TreeGrafter"/>
</dbReference>
<protein>
    <recommendedName>
        <fullName evidence="1">FAS1 domain-containing protein</fullName>
    </recommendedName>
</protein>